<evidence type="ECO:0000259" key="5">
    <source>
        <dbReference type="PROSITE" id="PS50893"/>
    </source>
</evidence>
<dbReference type="PROSITE" id="PS50893">
    <property type="entry name" value="ABC_TRANSPORTER_2"/>
    <property type="match status" value="1"/>
</dbReference>
<dbReference type="InterPro" id="IPR003439">
    <property type="entry name" value="ABC_transporter-like_ATP-bd"/>
</dbReference>
<dbReference type="InterPro" id="IPR050319">
    <property type="entry name" value="ABC_transp_ATP-bind"/>
</dbReference>
<dbReference type="PANTHER" id="PTHR43776">
    <property type="entry name" value="TRANSPORT ATP-BINDING PROTEIN"/>
    <property type="match status" value="1"/>
</dbReference>
<evidence type="ECO:0000256" key="3">
    <source>
        <dbReference type="ARBA" id="ARBA00022741"/>
    </source>
</evidence>
<comment type="similarity">
    <text evidence="1">Belongs to the ABC transporter superfamily.</text>
</comment>
<dbReference type="EMBL" id="FMJE01000004">
    <property type="protein sequence ID" value="SCM81586.1"/>
    <property type="molecule type" value="Genomic_DNA"/>
</dbReference>
<dbReference type="RefSeq" id="WP_075753212.1">
    <property type="nucleotide sequence ID" value="NZ_LT608335.1"/>
</dbReference>
<evidence type="ECO:0000256" key="4">
    <source>
        <dbReference type="ARBA" id="ARBA00022840"/>
    </source>
</evidence>
<keyword evidence="3" id="KW-0547">Nucleotide-binding</keyword>
<dbReference type="SUPFAM" id="SSF52540">
    <property type="entry name" value="P-loop containing nucleoside triphosphate hydrolases"/>
    <property type="match status" value="1"/>
</dbReference>
<dbReference type="Gene3D" id="3.40.50.300">
    <property type="entry name" value="P-loop containing nucleotide triphosphate hydrolases"/>
    <property type="match status" value="1"/>
</dbReference>
<accession>A0A212LVN7</accession>
<gene>
    <name evidence="6" type="ORF">KL86SPO_40070</name>
</gene>
<evidence type="ECO:0000256" key="2">
    <source>
        <dbReference type="ARBA" id="ARBA00022448"/>
    </source>
</evidence>
<feature type="domain" description="ABC transporter" evidence="5">
    <location>
        <begin position="3"/>
        <end position="207"/>
    </location>
</feature>
<dbReference type="PANTHER" id="PTHR43776:SF7">
    <property type="entry name" value="D,D-DIPEPTIDE TRANSPORT ATP-BINDING PROTEIN DDPF-RELATED"/>
    <property type="match status" value="1"/>
</dbReference>
<evidence type="ECO:0000313" key="6">
    <source>
        <dbReference type="EMBL" id="SCM81586.1"/>
    </source>
</evidence>
<dbReference type="PROSITE" id="PS00211">
    <property type="entry name" value="ABC_TRANSPORTER_1"/>
    <property type="match status" value="1"/>
</dbReference>
<keyword evidence="4" id="KW-0067">ATP-binding</keyword>
<dbReference type="InterPro" id="IPR017871">
    <property type="entry name" value="ABC_transporter-like_CS"/>
</dbReference>
<reference evidence="6" key="1">
    <citation type="submission" date="2016-08" db="EMBL/GenBank/DDBJ databases">
        <authorList>
            <person name="Seilhamer J.J."/>
        </authorList>
    </citation>
    <scope>NUCLEOTIDE SEQUENCE</scope>
    <source>
        <strain evidence="6">86</strain>
    </source>
</reference>
<proteinExistence type="inferred from homology"/>
<dbReference type="Pfam" id="PF00005">
    <property type="entry name" value="ABC_tran"/>
    <property type="match status" value="1"/>
</dbReference>
<dbReference type="InterPro" id="IPR027417">
    <property type="entry name" value="P-loop_NTPase"/>
</dbReference>
<dbReference type="GO" id="GO:0005524">
    <property type="term" value="F:ATP binding"/>
    <property type="evidence" value="ECO:0007669"/>
    <property type="project" value="UniProtKB-KW"/>
</dbReference>
<keyword evidence="2" id="KW-0813">Transport</keyword>
<dbReference type="GO" id="GO:0016887">
    <property type="term" value="F:ATP hydrolysis activity"/>
    <property type="evidence" value="ECO:0007669"/>
    <property type="project" value="InterPro"/>
</dbReference>
<protein>
    <submittedName>
        <fullName evidence="6">ABC transporter</fullName>
    </submittedName>
</protein>
<evidence type="ECO:0000256" key="1">
    <source>
        <dbReference type="ARBA" id="ARBA00005417"/>
    </source>
</evidence>
<name>A0A212LVN7_9FIRM</name>
<dbReference type="GO" id="GO:0055085">
    <property type="term" value="P:transmembrane transport"/>
    <property type="evidence" value="ECO:0007669"/>
    <property type="project" value="UniProtKB-ARBA"/>
</dbReference>
<dbReference type="SMART" id="SM00382">
    <property type="entry name" value="AAA"/>
    <property type="match status" value="1"/>
</dbReference>
<dbReference type="InterPro" id="IPR003593">
    <property type="entry name" value="AAA+_ATPase"/>
</dbReference>
<sequence>MALEVKNISFRYRNGPWILKNVSFCVDEGERVALVGPSGYGKSTLSKIIAGYLQPTAGEILWQGKPLPETGYCPVQLVYQHPEKAINPRWKMADSLHEGWTPEQSMLDAMGIKPEWLGRWPNELSGGELQRFCVVRALSPETRLLIADEMSTMLDVITQAQIWHLVLKVVEERKMGLIAITHNQPLAEKIASRIIDLPALNRLDSIT</sequence>
<organism evidence="6">
    <name type="scientific">uncultured Sporomusa sp</name>
    <dbReference type="NCBI Taxonomy" id="307249"/>
    <lineage>
        <taxon>Bacteria</taxon>
        <taxon>Bacillati</taxon>
        <taxon>Bacillota</taxon>
        <taxon>Negativicutes</taxon>
        <taxon>Selenomonadales</taxon>
        <taxon>Sporomusaceae</taxon>
        <taxon>Sporomusa</taxon>
        <taxon>environmental samples</taxon>
    </lineage>
</organism>
<dbReference type="AlphaFoldDB" id="A0A212LVN7"/>